<keyword evidence="4" id="KW-1185">Reference proteome</keyword>
<dbReference type="GO" id="GO:0016491">
    <property type="term" value="F:oxidoreductase activity"/>
    <property type="evidence" value="ECO:0007669"/>
    <property type="project" value="UniProtKB-KW"/>
</dbReference>
<name>D8RT15_SELML</name>
<gene>
    <name evidence="3" type="ORF">SELMODRAFT_414524</name>
</gene>
<sequence length="203" mass="22335">MRGIPVGVLVEGHTPEQRSHPFRIPHVFVPFDSSCAALLMLLEGIQSQKADIEHALHQSGAVLLRGFEVLTASDFNDVLEAFGAKEGNSRIEWNQNGTASLFMGPKIGTKFCKSKGRKVWFNSIGSTYELMLISPPGEHGISFGDGTPLNEKFLAACKRIMEEEKVAFKWRKGDVLIIDNDAVLHAREPSRPPRKILAALAAN</sequence>
<dbReference type="EMBL" id="GL377589">
    <property type="protein sequence ID" value="EFJ24599.1"/>
    <property type="molecule type" value="Genomic_DNA"/>
</dbReference>
<organism evidence="4">
    <name type="scientific">Selaginella moellendorffii</name>
    <name type="common">Spikemoss</name>
    <dbReference type="NCBI Taxonomy" id="88036"/>
    <lineage>
        <taxon>Eukaryota</taxon>
        <taxon>Viridiplantae</taxon>
        <taxon>Streptophyta</taxon>
        <taxon>Embryophyta</taxon>
        <taxon>Tracheophyta</taxon>
        <taxon>Lycopodiopsida</taxon>
        <taxon>Selaginellales</taxon>
        <taxon>Selaginellaceae</taxon>
        <taxon>Selaginella</taxon>
    </lineage>
</organism>
<keyword evidence="1" id="KW-0560">Oxidoreductase</keyword>
<dbReference type="KEGG" id="smo:SELMODRAFT_414524"/>
<dbReference type="OMA" id="AACKRIM"/>
<dbReference type="STRING" id="88036.D8RT15"/>
<dbReference type="Pfam" id="PF02668">
    <property type="entry name" value="TauD"/>
    <property type="match status" value="1"/>
</dbReference>
<dbReference type="InParanoid" id="D8RT15"/>
<dbReference type="Gramene" id="EFJ24599">
    <property type="protein sequence ID" value="EFJ24599"/>
    <property type="gene ID" value="SELMODRAFT_414524"/>
</dbReference>
<protein>
    <recommendedName>
        <fullName evidence="2">TauD/TfdA-like domain-containing protein</fullName>
    </recommendedName>
</protein>
<dbReference type="Gene3D" id="3.60.130.10">
    <property type="entry name" value="Clavaminate synthase-like"/>
    <property type="match status" value="2"/>
</dbReference>
<dbReference type="SUPFAM" id="SSF51197">
    <property type="entry name" value="Clavaminate synthase-like"/>
    <property type="match status" value="2"/>
</dbReference>
<feature type="domain" description="TauD/TfdA-like" evidence="2">
    <location>
        <begin position="110"/>
        <end position="197"/>
    </location>
</feature>
<dbReference type="InterPro" id="IPR042098">
    <property type="entry name" value="TauD-like_sf"/>
</dbReference>
<dbReference type="Proteomes" id="UP000001514">
    <property type="component" value="Unassembled WGS sequence"/>
</dbReference>
<dbReference type="InterPro" id="IPR050411">
    <property type="entry name" value="AlphaKG_dependent_hydroxylases"/>
</dbReference>
<reference evidence="3 4" key="1">
    <citation type="journal article" date="2011" name="Science">
        <title>The Selaginella genome identifies genetic changes associated with the evolution of vascular plants.</title>
        <authorList>
            <person name="Banks J.A."/>
            <person name="Nishiyama T."/>
            <person name="Hasebe M."/>
            <person name="Bowman J.L."/>
            <person name="Gribskov M."/>
            <person name="dePamphilis C."/>
            <person name="Albert V.A."/>
            <person name="Aono N."/>
            <person name="Aoyama T."/>
            <person name="Ambrose B.A."/>
            <person name="Ashton N.W."/>
            <person name="Axtell M.J."/>
            <person name="Barker E."/>
            <person name="Barker M.S."/>
            <person name="Bennetzen J.L."/>
            <person name="Bonawitz N.D."/>
            <person name="Chapple C."/>
            <person name="Cheng C."/>
            <person name="Correa L.G."/>
            <person name="Dacre M."/>
            <person name="DeBarry J."/>
            <person name="Dreyer I."/>
            <person name="Elias M."/>
            <person name="Engstrom E.M."/>
            <person name="Estelle M."/>
            <person name="Feng L."/>
            <person name="Finet C."/>
            <person name="Floyd S.K."/>
            <person name="Frommer W.B."/>
            <person name="Fujita T."/>
            <person name="Gramzow L."/>
            <person name="Gutensohn M."/>
            <person name="Harholt J."/>
            <person name="Hattori M."/>
            <person name="Heyl A."/>
            <person name="Hirai T."/>
            <person name="Hiwatashi Y."/>
            <person name="Ishikawa M."/>
            <person name="Iwata M."/>
            <person name="Karol K.G."/>
            <person name="Koehler B."/>
            <person name="Kolukisaoglu U."/>
            <person name="Kubo M."/>
            <person name="Kurata T."/>
            <person name="Lalonde S."/>
            <person name="Li K."/>
            <person name="Li Y."/>
            <person name="Litt A."/>
            <person name="Lyons E."/>
            <person name="Manning G."/>
            <person name="Maruyama T."/>
            <person name="Michael T.P."/>
            <person name="Mikami K."/>
            <person name="Miyazaki S."/>
            <person name="Morinaga S."/>
            <person name="Murata T."/>
            <person name="Mueller-Roeber B."/>
            <person name="Nelson D.R."/>
            <person name="Obara M."/>
            <person name="Oguri Y."/>
            <person name="Olmstead R.G."/>
            <person name="Onodera N."/>
            <person name="Petersen B.L."/>
            <person name="Pils B."/>
            <person name="Prigge M."/>
            <person name="Rensing S.A."/>
            <person name="Riano-Pachon D.M."/>
            <person name="Roberts A.W."/>
            <person name="Sato Y."/>
            <person name="Scheller H.V."/>
            <person name="Schulz B."/>
            <person name="Schulz C."/>
            <person name="Shakirov E.V."/>
            <person name="Shibagaki N."/>
            <person name="Shinohara N."/>
            <person name="Shippen D.E."/>
            <person name="Soerensen I."/>
            <person name="Sotooka R."/>
            <person name="Sugimoto N."/>
            <person name="Sugita M."/>
            <person name="Sumikawa N."/>
            <person name="Tanurdzic M."/>
            <person name="Theissen G."/>
            <person name="Ulvskov P."/>
            <person name="Wakazuki S."/>
            <person name="Weng J.K."/>
            <person name="Willats W.W."/>
            <person name="Wipf D."/>
            <person name="Wolf P.G."/>
            <person name="Yang L."/>
            <person name="Zimmer A.D."/>
            <person name="Zhu Q."/>
            <person name="Mitros T."/>
            <person name="Hellsten U."/>
            <person name="Loque D."/>
            <person name="Otillar R."/>
            <person name="Salamov A."/>
            <person name="Schmutz J."/>
            <person name="Shapiro H."/>
            <person name="Lindquist E."/>
            <person name="Lucas S."/>
            <person name="Rokhsar D."/>
            <person name="Grigoriev I.V."/>
        </authorList>
    </citation>
    <scope>NUCLEOTIDE SEQUENCE [LARGE SCALE GENOMIC DNA]</scope>
</reference>
<dbReference type="PANTHER" id="PTHR10696:SF21">
    <property type="entry name" value="TAUD_TFDA-LIKE DOMAIN-CONTAINING PROTEIN"/>
    <property type="match status" value="1"/>
</dbReference>
<evidence type="ECO:0000256" key="1">
    <source>
        <dbReference type="ARBA" id="ARBA00023002"/>
    </source>
</evidence>
<evidence type="ECO:0000313" key="3">
    <source>
        <dbReference type="EMBL" id="EFJ24599.1"/>
    </source>
</evidence>
<dbReference type="AlphaFoldDB" id="D8RT15"/>
<proteinExistence type="predicted"/>
<dbReference type="InterPro" id="IPR003819">
    <property type="entry name" value="TauD/TfdA-like"/>
</dbReference>
<evidence type="ECO:0000259" key="2">
    <source>
        <dbReference type="Pfam" id="PF02668"/>
    </source>
</evidence>
<accession>D8RT15</accession>
<dbReference type="PANTHER" id="PTHR10696">
    <property type="entry name" value="GAMMA-BUTYROBETAINE HYDROXYLASE-RELATED"/>
    <property type="match status" value="1"/>
</dbReference>
<evidence type="ECO:0000313" key="4">
    <source>
        <dbReference type="Proteomes" id="UP000001514"/>
    </source>
</evidence>
<dbReference type="HOGENOM" id="CLU_1350906_0_0_1"/>